<keyword evidence="5 8" id="KW-1133">Transmembrane helix</keyword>
<sequence>MSAPDRTAEHPTDSPDPGDGPNPHRRPGWRAQGAAVTEGRAAARADELNPRAREARTEYVGRFAPLAVGIASVVIAALLGLILALRADSLFEIDEEWAEDIFALRGGIANIFAFGMDALGGGIVGVFVVPIVTAVILLIARRPWGALFFIVASVASAGVVQLLKNLFGRARPEDMLVASDFGSFPSGHVANAATIAVAIGIIVPKLWVWIVGALYTILMAVSRTYLGVHWFTDTVGGALIGAGVALLVWTLFARRLERERLDRAARIAERNRLRAEAHVTPPARPRATASTPAS</sequence>
<evidence type="ECO:0000256" key="1">
    <source>
        <dbReference type="ARBA" id="ARBA00004651"/>
    </source>
</evidence>
<dbReference type="Pfam" id="PF01569">
    <property type="entry name" value="PAP2"/>
    <property type="match status" value="1"/>
</dbReference>
<protein>
    <submittedName>
        <fullName evidence="10">Phosphatase PAP2 family protein</fullName>
    </submittedName>
</protein>
<keyword evidence="4" id="KW-0378">Hydrolase</keyword>
<evidence type="ECO:0000256" key="4">
    <source>
        <dbReference type="ARBA" id="ARBA00022801"/>
    </source>
</evidence>
<organism evidence="10 11">
    <name type="scientific">Agromyces indicus</name>
    <dbReference type="NCBI Taxonomy" id="758919"/>
    <lineage>
        <taxon>Bacteria</taxon>
        <taxon>Bacillati</taxon>
        <taxon>Actinomycetota</taxon>
        <taxon>Actinomycetes</taxon>
        <taxon>Micrococcales</taxon>
        <taxon>Microbacteriaceae</taxon>
        <taxon>Agromyces</taxon>
    </lineage>
</organism>
<feature type="compositionally biased region" description="Basic and acidic residues" evidence="7">
    <location>
        <begin position="1"/>
        <end position="13"/>
    </location>
</feature>
<keyword evidence="6 8" id="KW-0472">Membrane</keyword>
<name>A0ABU1FID5_9MICO</name>
<dbReference type="InterPro" id="IPR000326">
    <property type="entry name" value="PAP2/HPO"/>
</dbReference>
<evidence type="ECO:0000256" key="8">
    <source>
        <dbReference type="SAM" id="Phobius"/>
    </source>
</evidence>
<feature type="transmembrane region" description="Helical" evidence="8">
    <location>
        <begin position="208"/>
        <end position="228"/>
    </location>
</feature>
<dbReference type="CDD" id="cd03392">
    <property type="entry name" value="PAP2_like_2"/>
    <property type="match status" value="1"/>
</dbReference>
<feature type="transmembrane region" description="Helical" evidence="8">
    <location>
        <begin position="183"/>
        <end position="203"/>
    </location>
</feature>
<feature type="compositionally biased region" description="Low complexity" evidence="7">
    <location>
        <begin position="31"/>
        <end position="40"/>
    </location>
</feature>
<evidence type="ECO:0000256" key="6">
    <source>
        <dbReference type="ARBA" id="ARBA00023136"/>
    </source>
</evidence>
<feature type="transmembrane region" description="Helical" evidence="8">
    <location>
        <begin position="146"/>
        <end position="163"/>
    </location>
</feature>
<dbReference type="RefSeq" id="WP_310520119.1">
    <property type="nucleotide sequence ID" value="NZ_BAABBS010000003.1"/>
</dbReference>
<dbReference type="EMBL" id="JAVKGS010000001">
    <property type="protein sequence ID" value="MDR5691509.1"/>
    <property type="molecule type" value="Genomic_DNA"/>
</dbReference>
<comment type="caution">
    <text evidence="10">The sequence shown here is derived from an EMBL/GenBank/DDBJ whole genome shotgun (WGS) entry which is preliminary data.</text>
</comment>
<dbReference type="SMART" id="SM00014">
    <property type="entry name" value="acidPPc"/>
    <property type="match status" value="1"/>
</dbReference>
<feature type="region of interest" description="Disordered" evidence="7">
    <location>
        <begin position="1"/>
        <end position="48"/>
    </location>
</feature>
<evidence type="ECO:0000256" key="2">
    <source>
        <dbReference type="ARBA" id="ARBA00022475"/>
    </source>
</evidence>
<dbReference type="Proteomes" id="UP001260072">
    <property type="component" value="Unassembled WGS sequence"/>
</dbReference>
<keyword evidence="11" id="KW-1185">Reference proteome</keyword>
<proteinExistence type="predicted"/>
<dbReference type="SUPFAM" id="SSF48317">
    <property type="entry name" value="Acid phosphatase/Vanadium-dependent haloperoxidase"/>
    <property type="match status" value="1"/>
</dbReference>
<dbReference type="InterPro" id="IPR036938">
    <property type="entry name" value="PAP2/HPO_sf"/>
</dbReference>
<evidence type="ECO:0000256" key="3">
    <source>
        <dbReference type="ARBA" id="ARBA00022692"/>
    </source>
</evidence>
<dbReference type="Gene3D" id="1.20.144.10">
    <property type="entry name" value="Phosphatidic acid phosphatase type 2/haloperoxidase"/>
    <property type="match status" value="2"/>
</dbReference>
<evidence type="ECO:0000313" key="10">
    <source>
        <dbReference type="EMBL" id="MDR5691509.1"/>
    </source>
</evidence>
<feature type="domain" description="Phosphatidic acid phosphatase type 2/haloperoxidase" evidence="9">
    <location>
        <begin position="146"/>
        <end position="249"/>
    </location>
</feature>
<dbReference type="PANTHER" id="PTHR14969">
    <property type="entry name" value="SPHINGOSINE-1-PHOSPHATE PHOSPHOHYDROLASE"/>
    <property type="match status" value="1"/>
</dbReference>
<evidence type="ECO:0000259" key="9">
    <source>
        <dbReference type="SMART" id="SM00014"/>
    </source>
</evidence>
<evidence type="ECO:0000256" key="7">
    <source>
        <dbReference type="SAM" id="MobiDB-lite"/>
    </source>
</evidence>
<gene>
    <name evidence="10" type="ORF">RH861_05460</name>
</gene>
<evidence type="ECO:0000256" key="5">
    <source>
        <dbReference type="ARBA" id="ARBA00022989"/>
    </source>
</evidence>
<evidence type="ECO:0000313" key="11">
    <source>
        <dbReference type="Proteomes" id="UP001260072"/>
    </source>
</evidence>
<accession>A0ABU1FID5</accession>
<keyword evidence="3 8" id="KW-0812">Transmembrane</keyword>
<comment type="subcellular location">
    <subcellularLocation>
        <location evidence="1">Cell membrane</location>
        <topology evidence="1">Multi-pass membrane protein</topology>
    </subcellularLocation>
</comment>
<keyword evidence="2" id="KW-1003">Cell membrane</keyword>
<feature type="transmembrane region" description="Helical" evidence="8">
    <location>
        <begin position="234"/>
        <end position="253"/>
    </location>
</feature>
<dbReference type="PANTHER" id="PTHR14969:SF62">
    <property type="entry name" value="DECAPRENYLPHOSPHORYL-5-PHOSPHORIBOSE PHOSPHATASE RV3807C-RELATED"/>
    <property type="match status" value="1"/>
</dbReference>
<reference evidence="11" key="1">
    <citation type="submission" date="2023-07" db="EMBL/GenBank/DDBJ databases">
        <title>Description of three actinobacteria isolated from air of manufacturing shop in a pharmaceutical factory.</title>
        <authorList>
            <person name="Zhang D.-F."/>
        </authorList>
    </citation>
    <scope>NUCLEOTIDE SEQUENCE [LARGE SCALE GENOMIC DNA]</scope>
    <source>
        <strain evidence="11">CCTCC AB 2011122</strain>
    </source>
</reference>
<feature type="transmembrane region" description="Helical" evidence="8">
    <location>
        <begin position="118"/>
        <end position="139"/>
    </location>
</feature>
<feature type="transmembrane region" description="Helical" evidence="8">
    <location>
        <begin position="63"/>
        <end position="85"/>
    </location>
</feature>